<sequence>MLILPSSAIRLVSAKKASRTGMDGQFAKMIPKRTEIDWRPQRPAGDRKARAGNALRFCLLNVEWEAGTPRKLFALETSVEVLGSTLLLRSGTKRGLDPKDSDDASLNQAASFSTRSSLSLEDAAYVVGTTSMRQTGFGKRLIAQTLEVMPRVVEGCVSPNDWTNQLQRGDQQRVEDGPVLPGVIKKPKRESQGQEPLLLCNVYGPPTNFFQRPSDTV</sequence>
<evidence type="ECO:0000313" key="2">
    <source>
        <dbReference type="EMBL" id="CAP99825.1"/>
    </source>
</evidence>
<dbReference type="AlphaFoldDB" id="B6HS57"/>
<gene>
    <name evidence="2" type="ORF">Pc22g25370</name>
    <name evidence="2" type="ORF">PCH_Pc22g25370</name>
</gene>
<keyword evidence="3" id="KW-1185">Reference proteome</keyword>
<dbReference type="GeneID" id="8304465"/>
<evidence type="ECO:0000313" key="3">
    <source>
        <dbReference type="Proteomes" id="UP000000724"/>
    </source>
</evidence>
<dbReference type="OMA" id="MIPKRTE"/>
<protein>
    <submittedName>
        <fullName evidence="2">Uncharacterized protein</fullName>
    </submittedName>
</protein>
<dbReference type="KEGG" id="pcs:N7525_003866"/>
<dbReference type="Proteomes" id="UP000000724">
    <property type="component" value="Contig Pc00c22"/>
</dbReference>
<dbReference type="HOGENOM" id="CLU_1272675_0_0_1"/>
<evidence type="ECO:0000256" key="1">
    <source>
        <dbReference type="SAM" id="MobiDB-lite"/>
    </source>
</evidence>
<organism evidence="2 3">
    <name type="scientific">Penicillium rubens (strain ATCC 28089 / DSM 1075 / NRRL 1951 / Wisconsin 54-1255)</name>
    <name type="common">Penicillium chrysogenum</name>
    <dbReference type="NCBI Taxonomy" id="500485"/>
    <lineage>
        <taxon>Eukaryota</taxon>
        <taxon>Fungi</taxon>
        <taxon>Dikarya</taxon>
        <taxon>Ascomycota</taxon>
        <taxon>Pezizomycotina</taxon>
        <taxon>Eurotiomycetes</taxon>
        <taxon>Eurotiomycetidae</taxon>
        <taxon>Eurotiales</taxon>
        <taxon>Aspergillaceae</taxon>
        <taxon>Penicillium</taxon>
        <taxon>Penicillium chrysogenum species complex</taxon>
    </lineage>
</organism>
<dbReference type="VEuPathDB" id="FungiDB:PCH_Pc22g25370"/>
<feature type="region of interest" description="Disordered" evidence="1">
    <location>
        <begin position="163"/>
        <end position="198"/>
    </location>
</feature>
<proteinExistence type="predicted"/>
<dbReference type="OrthoDB" id="4369756at2759"/>
<dbReference type="EMBL" id="AM920437">
    <property type="protein sequence ID" value="CAP99825.1"/>
    <property type="molecule type" value="Genomic_DNA"/>
</dbReference>
<accession>B6HS57</accession>
<name>B6HS57_PENRW</name>
<reference evidence="2 3" key="1">
    <citation type="journal article" date="2008" name="Nat. Biotechnol.">
        <title>Genome sequencing and analysis of the filamentous fungus Penicillium chrysogenum.</title>
        <authorList>
            <person name="van den Berg M.A."/>
            <person name="Albang R."/>
            <person name="Albermann K."/>
            <person name="Badger J.H."/>
            <person name="Daran J.-M."/>
            <person name="Driessen A.J.M."/>
            <person name="Garcia-Estrada C."/>
            <person name="Fedorova N.D."/>
            <person name="Harris D.M."/>
            <person name="Heijne W.H.M."/>
            <person name="Joardar V.S."/>
            <person name="Kiel J.A.K.W."/>
            <person name="Kovalchuk A."/>
            <person name="Martin J.F."/>
            <person name="Nierman W.C."/>
            <person name="Nijland J.G."/>
            <person name="Pronk J.T."/>
            <person name="Roubos J.A."/>
            <person name="van der Klei I.J."/>
            <person name="van Peij N.N.M.E."/>
            <person name="Veenhuis M."/>
            <person name="von Doehren H."/>
            <person name="Wagner C."/>
            <person name="Wortman J.R."/>
            <person name="Bovenberg R.A.L."/>
        </authorList>
    </citation>
    <scope>NUCLEOTIDE SEQUENCE [LARGE SCALE GENOMIC DNA]</scope>
    <source>
        <strain evidence="3">ATCC 28089 / DSM 1075 / NRRL 1951 / Wisconsin 54-1255</strain>
    </source>
</reference>